<dbReference type="InterPro" id="IPR009073">
    <property type="entry name" value="HscB_oligo_C"/>
</dbReference>
<proteinExistence type="inferred from homology"/>
<dbReference type="SMART" id="SM00271">
    <property type="entry name" value="DnaJ"/>
    <property type="match status" value="1"/>
</dbReference>
<keyword evidence="5" id="KW-0175">Coiled coil</keyword>
<dbReference type="EMBL" id="FXWH01000001">
    <property type="protein sequence ID" value="SMQ61413.1"/>
    <property type="molecule type" value="Genomic_DNA"/>
</dbReference>
<dbReference type="NCBIfam" id="NF003449">
    <property type="entry name" value="PRK05014.1"/>
    <property type="match status" value="1"/>
</dbReference>
<dbReference type="InterPro" id="IPR036386">
    <property type="entry name" value="HscB_C_sf"/>
</dbReference>
<keyword evidence="2 4" id="KW-0143">Chaperone</keyword>
<evidence type="ECO:0000256" key="4">
    <source>
        <dbReference type="HAMAP-Rule" id="MF_00682"/>
    </source>
</evidence>
<dbReference type="GO" id="GO:0051259">
    <property type="term" value="P:protein complex oligomerization"/>
    <property type="evidence" value="ECO:0007669"/>
    <property type="project" value="InterPro"/>
</dbReference>
<accession>A0A1Y6EMM3</accession>
<dbReference type="GO" id="GO:0001671">
    <property type="term" value="F:ATPase activator activity"/>
    <property type="evidence" value="ECO:0007669"/>
    <property type="project" value="InterPro"/>
</dbReference>
<dbReference type="GO" id="GO:0044571">
    <property type="term" value="P:[2Fe-2S] cluster assembly"/>
    <property type="evidence" value="ECO:0007669"/>
    <property type="project" value="InterPro"/>
</dbReference>
<dbReference type="HAMAP" id="MF_00682">
    <property type="entry name" value="HscB"/>
    <property type="match status" value="1"/>
</dbReference>
<dbReference type="GO" id="GO:1990230">
    <property type="term" value="C:iron-sulfur cluster transfer complex"/>
    <property type="evidence" value="ECO:0007669"/>
    <property type="project" value="TreeGrafter"/>
</dbReference>
<evidence type="ECO:0000256" key="2">
    <source>
        <dbReference type="ARBA" id="ARBA00023186"/>
    </source>
</evidence>
<dbReference type="InterPro" id="IPR004640">
    <property type="entry name" value="HscB"/>
</dbReference>
<gene>
    <name evidence="4" type="primary">hscB</name>
    <name evidence="7" type="ORF">SAMN06297229_0559</name>
</gene>
<dbReference type="Proteomes" id="UP000194450">
    <property type="component" value="Unassembled WGS sequence"/>
</dbReference>
<comment type="function">
    <text evidence="3 4">Co-chaperone involved in the maturation of iron-sulfur cluster-containing proteins. Seems to help targeting proteins to be folded toward HscA.</text>
</comment>
<reference evidence="8" key="1">
    <citation type="submission" date="2017-04" db="EMBL/GenBank/DDBJ databases">
        <authorList>
            <person name="Varghese N."/>
            <person name="Submissions S."/>
        </authorList>
    </citation>
    <scope>NUCLEOTIDE SEQUENCE [LARGE SCALE GENOMIC DNA]</scope>
</reference>
<dbReference type="Gene3D" id="1.10.287.110">
    <property type="entry name" value="DnaJ domain"/>
    <property type="match status" value="1"/>
</dbReference>
<evidence type="ECO:0000313" key="8">
    <source>
        <dbReference type="Proteomes" id="UP000194450"/>
    </source>
</evidence>
<evidence type="ECO:0000256" key="3">
    <source>
        <dbReference type="ARBA" id="ARBA00025596"/>
    </source>
</evidence>
<dbReference type="PROSITE" id="PS50076">
    <property type="entry name" value="DNAJ_2"/>
    <property type="match status" value="1"/>
</dbReference>
<dbReference type="SUPFAM" id="SSF47144">
    <property type="entry name" value="HSC20 (HSCB), C-terminal oligomerisation domain"/>
    <property type="match status" value="1"/>
</dbReference>
<name>A0A1Y6EMM3_9GAMM</name>
<evidence type="ECO:0000259" key="6">
    <source>
        <dbReference type="PROSITE" id="PS50076"/>
    </source>
</evidence>
<feature type="coiled-coil region" evidence="5">
    <location>
        <begin position="119"/>
        <end position="171"/>
    </location>
</feature>
<dbReference type="AlphaFoldDB" id="A0A1Y6EMM3"/>
<dbReference type="PANTHER" id="PTHR14021:SF15">
    <property type="entry name" value="IRON-SULFUR CLUSTER CO-CHAPERONE PROTEIN HSCB"/>
    <property type="match status" value="1"/>
</dbReference>
<comment type="subunit">
    <text evidence="4">Interacts with HscA and stimulates its ATPase activity.</text>
</comment>
<dbReference type="Pfam" id="PF00226">
    <property type="entry name" value="DnaJ"/>
    <property type="match status" value="1"/>
</dbReference>
<evidence type="ECO:0000256" key="1">
    <source>
        <dbReference type="ARBA" id="ARBA00010476"/>
    </source>
</evidence>
<dbReference type="RefSeq" id="WP_086433729.1">
    <property type="nucleotide sequence ID" value="NZ_FXWH01000001.1"/>
</dbReference>
<dbReference type="InterPro" id="IPR036869">
    <property type="entry name" value="J_dom_sf"/>
</dbReference>
<dbReference type="GO" id="GO:0051087">
    <property type="term" value="F:protein-folding chaperone binding"/>
    <property type="evidence" value="ECO:0007669"/>
    <property type="project" value="InterPro"/>
</dbReference>
<comment type="similarity">
    <text evidence="1 4">Belongs to the HscB family.</text>
</comment>
<dbReference type="GO" id="GO:0006457">
    <property type="term" value="P:protein folding"/>
    <property type="evidence" value="ECO:0007669"/>
    <property type="project" value="UniProtKB-UniRule"/>
</dbReference>
<dbReference type="Gene3D" id="1.20.1280.20">
    <property type="entry name" value="HscB, C-terminal domain"/>
    <property type="match status" value="1"/>
</dbReference>
<dbReference type="OrthoDB" id="287587at2"/>
<dbReference type="SUPFAM" id="SSF46565">
    <property type="entry name" value="Chaperone J-domain"/>
    <property type="match status" value="1"/>
</dbReference>
<feature type="domain" description="J" evidence="6">
    <location>
        <begin position="2"/>
        <end position="74"/>
    </location>
</feature>
<dbReference type="Pfam" id="PF07743">
    <property type="entry name" value="HSCB_C"/>
    <property type="match status" value="1"/>
</dbReference>
<dbReference type="NCBIfam" id="TIGR00714">
    <property type="entry name" value="hscB"/>
    <property type="match status" value="1"/>
</dbReference>
<sequence length="173" mass="20270">MNHFELFDLPQQFTLDAADLQQRYRQLQQAMHPDRFASSGEREKLRAVQRTAQLNDAYQTLRKPLSRAEYILTLRGIDIRHEQQTISDPEFLMAQMEWRERLEEVAASNDLLADIGRAEKDLLEQTAALQSELEQLLEQPTDSANDAATEVVRKLKFMHKLRNELERLEEQAY</sequence>
<organism evidence="7 8">
    <name type="scientific">Pseudidiomarina planktonica</name>
    <dbReference type="NCBI Taxonomy" id="1323738"/>
    <lineage>
        <taxon>Bacteria</taxon>
        <taxon>Pseudomonadati</taxon>
        <taxon>Pseudomonadota</taxon>
        <taxon>Gammaproteobacteria</taxon>
        <taxon>Alteromonadales</taxon>
        <taxon>Idiomarinaceae</taxon>
        <taxon>Pseudidiomarina</taxon>
    </lineage>
</organism>
<evidence type="ECO:0000313" key="7">
    <source>
        <dbReference type="EMBL" id="SMQ61413.1"/>
    </source>
</evidence>
<evidence type="ECO:0000256" key="5">
    <source>
        <dbReference type="SAM" id="Coils"/>
    </source>
</evidence>
<dbReference type="InterPro" id="IPR001623">
    <property type="entry name" value="DnaJ_domain"/>
</dbReference>
<protein>
    <recommendedName>
        <fullName evidence="4">Co-chaperone protein HscB homolog</fullName>
    </recommendedName>
</protein>
<dbReference type="PANTHER" id="PTHR14021">
    <property type="entry name" value="IRON-SULFUR CLUSTER CO-CHAPERONE PROTEIN HSCB"/>
    <property type="match status" value="1"/>
</dbReference>
<keyword evidence="8" id="KW-1185">Reference proteome</keyword>